<gene>
    <name evidence="1" type="ORF">METZ01_LOCUS376948</name>
</gene>
<sequence length="81" mass="9132">MKKILITWDSSQSVVMCVKVEDGFDVSSFEAGLESVDHIEDISEGEPPPALLKLEQLTKENKMEFSNITDVGLKNFKVREM</sequence>
<proteinExistence type="predicted"/>
<dbReference type="EMBL" id="UINC01138259">
    <property type="protein sequence ID" value="SVD24094.1"/>
    <property type="molecule type" value="Genomic_DNA"/>
</dbReference>
<evidence type="ECO:0000313" key="1">
    <source>
        <dbReference type="EMBL" id="SVD24094.1"/>
    </source>
</evidence>
<protein>
    <submittedName>
        <fullName evidence="1">Uncharacterized protein</fullName>
    </submittedName>
</protein>
<dbReference type="AlphaFoldDB" id="A0A382TPT2"/>
<name>A0A382TPT2_9ZZZZ</name>
<organism evidence="1">
    <name type="scientific">marine metagenome</name>
    <dbReference type="NCBI Taxonomy" id="408172"/>
    <lineage>
        <taxon>unclassified sequences</taxon>
        <taxon>metagenomes</taxon>
        <taxon>ecological metagenomes</taxon>
    </lineage>
</organism>
<accession>A0A382TPT2</accession>
<reference evidence="1" key="1">
    <citation type="submission" date="2018-05" db="EMBL/GenBank/DDBJ databases">
        <authorList>
            <person name="Lanie J.A."/>
            <person name="Ng W.-L."/>
            <person name="Kazmierczak K.M."/>
            <person name="Andrzejewski T.M."/>
            <person name="Davidsen T.M."/>
            <person name="Wayne K.J."/>
            <person name="Tettelin H."/>
            <person name="Glass J.I."/>
            <person name="Rusch D."/>
            <person name="Podicherti R."/>
            <person name="Tsui H.-C.T."/>
            <person name="Winkler M.E."/>
        </authorList>
    </citation>
    <scope>NUCLEOTIDE SEQUENCE</scope>
</reference>